<dbReference type="AlphaFoldDB" id="A0A7L9TZK2"/>
<keyword evidence="8" id="KW-0479">Metal-binding</keyword>
<evidence type="ECO:0000256" key="11">
    <source>
        <dbReference type="ARBA" id="ARBA00022840"/>
    </source>
</evidence>
<dbReference type="InterPro" id="IPR011037">
    <property type="entry name" value="Pyrv_Knase-like_insert_dom_sf"/>
</dbReference>
<evidence type="ECO:0000256" key="6">
    <source>
        <dbReference type="ARBA" id="ARBA00018587"/>
    </source>
</evidence>
<dbReference type="InterPro" id="IPR036918">
    <property type="entry name" value="Pyrv_Knase_C_sf"/>
</dbReference>
<dbReference type="InterPro" id="IPR015793">
    <property type="entry name" value="Pyrv_Knase_brl"/>
</dbReference>
<dbReference type="FunFam" id="3.20.20.60:FF:000025">
    <property type="entry name" value="Pyruvate kinase"/>
    <property type="match status" value="1"/>
</dbReference>
<dbReference type="InterPro" id="IPR040442">
    <property type="entry name" value="Pyrv_kinase-like_dom_sf"/>
</dbReference>
<comment type="catalytic activity">
    <reaction evidence="16">
        <text>pyruvate + ATP = phosphoenolpyruvate + ADP + H(+)</text>
        <dbReference type="Rhea" id="RHEA:18157"/>
        <dbReference type="ChEBI" id="CHEBI:15361"/>
        <dbReference type="ChEBI" id="CHEBI:15378"/>
        <dbReference type="ChEBI" id="CHEBI:30616"/>
        <dbReference type="ChEBI" id="CHEBI:58702"/>
        <dbReference type="ChEBI" id="CHEBI:456216"/>
        <dbReference type="EC" id="2.7.1.40"/>
    </reaction>
</comment>
<evidence type="ECO:0000256" key="4">
    <source>
        <dbReference type="ARBA" id="ARBA00008663"/>
    </source>
</evidence>
<evidence type="ECO:0000256" key="15">
    <source>
        <dbReference type="NCBIfam" id="TIGR01064"/>
    </source>
</evidence>
<dbReference type="Gene3D" id="3.20.20.60">
    <property type="entry name" value="Phosphoenolpyruvate-binding domains"/>
    <property type="match status" value="1"/>
</dbReference>
<evidence type="ECO:0000256" key="8">
    <source>
        <dbReference type="ARBA" id="ARBA00022723"/>
    </source>
</evidence>
<evidence type="ECO:0000313" key="20">
    <source>
        <dbReference type="Proteomes" id="UP000593875"/>
    </source>
</evidence>
<keyword evidence="20" id="KW-1185">Reference proteome</keyword>
<dbReference type="SUPFAM" id="SSF50800">
    <property type="entry name" value="PK beta-barrel domain-like"/>
    <property type="match status" value="1"/>
</dbReference>
<dbReference type="SUPFAM" id="SSF51621">
    <property type="entry name" value="Phosphoenolpyruvate/pyruvate domain"/>
    <property type="match status" value="1"/>
</dbReference>
<evidence type="ECO:0000259" key="18">
    <source>
        <dbReference type="Pfam" id="PF02887"/>
    </source>
</evidence>
<dbReference type="EC" id="2.7.1.40" evidence="5 15"/>
<evidence type="ECO:0000256" key="16">
    <source>
        <dbReference type="RuleBase" id="RU000504"/>
    </source>
</evidence>
<dbReference type="SUPFAM" id="SSF52935">
    <property type="entry name" value="PK C-terminal domain-like"/>
    <property type="match status" value="1"/>
</dbReference>
<keyword evidence="11" id="KW-0067">ATP-binding</keyword>
<dbReference type="NCBIfam" id="NF004978">
    <property type="entry name" value="PRK06354.1"/>
    <property type="match status" value="1"/>
</dbReference>
<comment type="cofactor">
    <cofactor evidence="1">
        <name>Mg(2+)</name>
        <dbReference type="ChEBI" id="CHEBI:18420"/>
    </cofactor>
</comment>
<accession>A0A7L9TZK2</accession>
<dbReference type="NCBIfam" id="TIGR01064">
    <property type="entry name" value="pyruv_kin"/>
    <property type="match status" value="1"/>
</dbReference>
<dbReference type="GO" id="GO:0000287">
    <property type="term" value="F:magnesium ion binding"/>
    <property type="evidence" value="ECO:0007669"/>
    <property type="project" value="UniProtKB-UniRule"/>
</dbReference>
<name>A0A7L9TZK2_9BURK</name>
<keyword evidence="10 16" id="KW-0418">Kinase</keyword>
<dbReference type="NCBIfam" id="NF004886">
    <property type="entry name" value="PRK06247.1"/>
    <property type="match status" value="1"/>
</dbReference>
<dbReference type="EMBL" id="CP062941">
    <property type="protein sequence ID" value="QOL48211.1"/>
    <property type="molecule type" value="Genomic_DNA"/>
</dbReference>
<evidence type="ECO:0000256" key="14">
    <source>
        <dbReference type="ARBA" id="ARBA00023317"/>
    </source>
</evidence>
<dbReference type="PANTHER" id="PTHR11817">
    <property type="entry name" value="PYRUVATE KINASE"/>
    <property type="match status" value="1"/>
</dbReference>
<dbReference type="FunFam" id="2.40.33.10:FF:000001">
    <property type="entry name" value="Pyruvate kinase"/>
    <property type="match status" value="1"/>
</dbReference>
<dbReference type="NCBIfam" id="NF004491">
    <property type="entry name" value="PRK05826.1"/>
    <property type="match status" value="1"/>
</dbReference>
<evidence type="ECO:0000256" key="13">
    <source>
        <dbReference type="ARBA" id="ARBA00023152"/>
    </source>
</evidence>
<dbReference type="RefSeq" id="WP_193685257.1">
    <property type="nucleotide sequence ID" value="NZ_CP062941.1"/>
</dbReference>
<dbReference type="KEGG" id="mlir:LPB04_14575"/>
<evidence type="ECO:0000256" key="1">
    <source>
        <dbReference type="ARBA" id="ARBA00001946"/>
    </source>
</evidence>
<keyword evidence="9" id="KW-0547">Nucleotide-binding</keyword>
<keyword evidence="7 16" id="KW-0808">Transferase</keyword>
<evidence type="ECO:0000256" key="9">
    <source>
        <dbReference type="ARBA" id="ARBA00022741"/>
    </source>
</evidence>
<keyword evidence="12 16" id="KW-0460">Magnesium</keyword>
<sequence length="478" mass="50628">MNRNRKAKIVATVGPASSSAATLEAMFRAGADVFRLNFSHGTHEDHKARLAILRGLEKSLGRPIGVLLDLQGPKLRIGSFANGPVKLAPGAAFRLDLNSGQAGDVERVALPHPEIFAALEEGARLLLDDGRIELQVKRFGDNYADTVVVAGGMLSDRKGVNVPGVVVPMSALTEKDRRDLDFGLALGVDWIALSFVQRAEDIHEIKEIVQDRAGIIAKLEKPAAIAQLDAIVEAADAVMVARGDLGVEMPAEQVPAIQKRIVRACRRLGKPVIVATQMLESMVSAPVPTRAEASDVATAVYDGADAVMLSAESASGQFPVEAVKMMNSIIEHTESDTWYAESIKAAQHPTRAEIADAIGLALRNVADLLDVAATVAYTMSGHSALRVARERPRAPIIGMTPKLATARRLALAWGVHAVLVHDVESVSEMTDFACATAGREGLARPGQAIVIAAGMPFGAAGTTNLLRIARLDENGGGQ</sequence>
<organism evidence="19 20">
    <name type="scientific">Massilia litorea</name>
    <dbReference type="NCBI Taxonomy" id="2769491"/>
    <lineage>
        <taxon>Bacteria</taxon>
        <taxon>Pseudomonadati</taxon>
        <taxon>Pseudomonadota</taxon>
        <taxon>Betaproteobacteria</taxon>
        <taxon>Burkholderiales</taxon>
        <taxon>Oxalobacteraceae</taxon>
        <taxon>Telluria group</taxon>
        <taxon>Massilia</taxon>
    </lineage>
</organism>
<feature type="domain" description="Pyruvate kinase C-terminal" evidence="18">
    <location>
        <begin position="356"/>
        <end position="468"/>
    </location>
</feature>
<evidence type="ECO:0000256" key="3">
    <source>
        <dbReference type="ARBA" id="ARBA00004997"/>
    </source>
</evidence>
<dbReference type="Pfam" id="PF00224">
    <property type="entry name" value="PK"/>
    <property type="match status" value="1"/>
</dbReference>
<dbReference type="InterPro" id="IPR001697">
    <property type="entry name" value="Pyr_Knase"/>
</dbReference>
<evidence type="ECO:0000256" key="7">
    <source>
        <dbReference type="ARBA" id="ARBA00022679"/>
    </source>
</evidence>
<feature type="domain" description="Pyruvate kinase barrel" evidence="17">
    <location>
        <begin position="5"/>
        <end position="323"/>
    </location>
</feature>
<keyword evidence="13 16" id="KW-0324">Glycolysis</keyword>
<dbReference type="UniPathway" id="UPA00109">
    <property type="reaction ID" value="UER00188"/>
</dbReference>
<comment type="similarity">
    <text evidence="4 16">Belongs to the pyruvate kinase family.</text>
</comment>
<keyword evidence="14 19" id="KW-0670">Pyruvate</keyword>
<evidence type="ECO:0000256" key="12">
    <source>
        <dbReference type="ARBA" id="ARBA00022842"/>
    </source>
</evidence>
<dbReference type="InterPro" id="IPR015806">
    <property type="entry name" value="Pyrv_Knase_insert_dom_sf"/>
</dbReference>
<dbReference type="GO" id="GO:0004743">
    <property type="term" value="F:pyruvate kinase activity"/>
    <property type="evidence" value="ECO:0007669"/>
    <property type="project" value="UniProtKB-UniRule"/>
</dbReference>
<comment type="pathway">
    <text evidence="3 16">Carbohydrate degradation; glycolysis; pyruvate from D-glyceraldehyde 3-phosphate: step 5/5.</text>
</comment>
<evidence type="ECO:0000259" key="17">
    <source>
        <dbReference type="Pfam" id="PF00224"/>
    </source>
</evidence>
<dbReference type="GO" id="GO:0016301">
    <property type="term" value="F:kinase activity"/>
    <property type="evidence" value="ECO:0007669"/>
    <property type="project" value="UniProtKB-KW"/>
</dbReference>
<dbReference type="PRINTS" id="PR01050">
    <property type="entry name" value="PYRUVTKNASE"/>
</dbReference>
<comment type="cofactor">
    <cofactor evidence="2">
        <name>K(+)</name>
        <dbReference type="ChEBI" id="CHEBI:29103"/>
    </cofactor>
</comment>
<dbReference type="InterPro" id="IPR015795">
    <property type="entry name" value="Pyrv_Knase_C"/>
</dbReference>
<evidence type="ECO:0000256" key="2">
    <source>
        <dbReference type="ARBA" id="ARBA00001958"/>
    </source>
</evidence>
<evidence type="ECO:0000313" key="19">
    <source>
        <dbReference type="EMBL" id="QOL48211.1"/>
    </source>
</evidence>
<reference evidence="19 20" key="1">
    <citation type="submission" date="2020-10" db="EMBL/GenBank/DDBJ databases">
        <title>Genome sequencing of Massilia sp. LPB0304.</title>
        <authorList>
            <person name="Kim J."/>
        </authorList>
    </citation>
    <scope>NUCLEOTIDE SEQUENCE [LARGE SCALE GENOMIC DNA]</scope>
    <source>
        <strain evidence="19 20">LPB0304</strain>
    </source>
</reference>
<dbReference type="GO" id="GO:0005524">
    <property type="term" value="F:ATP binding"/>
    <property type="evidence" value="ECO:0007669"/>
    <property type="project" value="UniProtKB-KW"/>
</dbReference>
<dbReference type="Gene3D" id="3.40.1380.20">
    <property type="entry name" value="Pyruvate kinase, C-terminal domain"/>
    <property type="match status" value="1"/>
</dbReference>
<dbReference type="GO" id="GO:0030955">
    <property type="term" value="F:potassium ion binding"/>
    <property type="evidence" value="ECO:0007669"/>
    <property type="project" value="UniProtKB-UniRule"/>
</dbReference>
<evidence type="ECO:0000256" key="10">
    <source>
        <dbReference type="ARBA" id="ARBA00022777"/>
    </source>
</evidence>
<dbReference type="Gene3D" id="2.40.33.10">
    <property type="entry name" value="PK beta-barrel domain-like"/>
    <property type="match status" value="1"/>
</dbReference>
<dbReference type="Proteomes" id="UP000593875">
    <property type="component" value="Chromosome"/>
</dbReference>
<evidence type="ECO:0000256" key="5">
    <source>
        <dbReference type="ARBA" id="ARBA00012142"/>
    </source>
</evidence>
<dbReference type="Pfam" id="PF02887">
    <property type="entry name" value="PK_C"/>
    <property type="match status" value="1"/>
</dbReference>
<proteinExistence type="inferred from homology"/>
<protein>
    <recommendedName>
        <fullName evidence="6 15">Pyruvate kinase</fullName>
        <ecNumber evidence="5 15">2.7.1.40</ecNumber>
    </recommendedName>
</protein>
<gene>
    <name evidence="19" type="primary">pyk</name>
    <name evidence="19" type="ORF">LPB04_14575</name>
</gene>
<dbReference type="InterPro" id="IPR015813">
    <property type="entry name" value="Pyrv/PenolPyrv_kinase-like_dom"/>
</dbReference>